<feature type="transmembrane region" description="Helical" evidence="1">
    <location>
        <begin position="203"/>
        <end position="220"/>
    </location>
</feature>
<dbReference type="HOGENOM" id="CLU_000445_92_14_9"/>
<dbReference type="OrthoDB" id="9798833at2"/>
<dbReference type="PANTHER" id="PTHR43155:SF2">
    <property type="entry name" value="CYCLIC DI-GMP PHOSPHODIESTERASE PA4108"/>
    <property type="match status" value="1"/>
</dbReference>
<gene>
    <name evidence="3" type="ordered locus">Desor_5366</name>
</gene>
<dbReference type="Proteomes" id="UP000006346">
    <property type="component" value="Chromosome"/>
</dbReference>
<reference evidence="3 4" key="2">
    <citation type="journal article" date="2012" name="J. Bacteriol.">
        <title>Complete genome sequences of Desulfosporosinus orientis DSM765T, Desulfosporosinus youngiae DSM17734T, Desulfosporosinus meridiei DSM13257T, and Desulfosporosinus acidiphilus DSM22704T.</title>
        <authorList>
            <person name="Pester M."/>
            <person name="Brambilla E."/>
            <person name="Alazard D."/>
            <person name="Rattei T."/>
            <person name="Weinmaier T."/>
            <person name="Han J."/>
            <person name="Lucas S."/>
            <person name="Lapidus A."/>
            <person name="Cheng J.F."/>
            <person name="Goodwin L."/>
            <person name="Pitluck S."/>
            <person name="Peters L."/>
            <person name="Ovchinnikova G."/>
            <person name="Teshima H."/>
            <person name="Detter J.C."/>
            <person name="Han C.S."/>
            <person name="Tapia R."/>
            <person name="Land M.L."/>
            <person name="Hauser L."/>
            <person name="Kyrpides N.C."/>
            <person name="Ivanova N.N."/>
            <person name="Pagani I."/>
            <person name="Huntmann M."/>
            <person name="Wei C.L."/>
            <person name="Davenport K.W."/>
            <person name="Daligault H."/>
            <person name="Chain P.S."/>
            <person name="Chen A."/>
            <person name="Mavromatis K."/>
            <person name="Markowitz V."/>
            <person name="Szeto E."/>
            <person name="Mikhailova N."/>
            <person name="Pati A."/>
            <person name="Wagner M."/>
            <person name="Woyke T."/>
            <person name="Ollivier B."/>
            <person name="Klenk H.P."/>
            <person name="Spring S."/>
            <person name="Loy A."/>
        </authorList>
    </citation>
    <scope>NUCLEOTIDE SEQUENCE [LARGE SCALE GENOMIC DNA]</scope>
    <source>
        <strain evidence="4">ATCC 19365 / DSM 765 / NCIMB 8382 / VKM B-1628</strain>
    </source>
</reference>
<dbReference type="PATRIC" id="fig|768706.3.peg.5464"/>
<dbReference type="Pfam" id="PF20972">
    <property type="entry name" value="MASE9"/>
    <property type="match status" value="1"/>
</dbReference>
<sequence>MESKSIKLKLFFALIVTSATVILIWNIIITDWNEPQLINLLIFAILAIASESLPVALPKGGYVTVSYSIFLSSLILFPLGVTLTAMALSGLLIFGKAGLEQPFYKRVFNASQYVISLSMAHVAISYSKITFYQFEFRSILFYFIAATIYMIMNMTIVAVVLGIASNKSPWSLWLVNFRWAVPNFVALVPLGFLLALIYTDQGALGILLLFIPLLISRHAFQLYIDMRDNYLNTIEALVQALEAKDPYTSGHSARVAKLAVSIAEGIKMSEEKIEFLKYAAVLHDVGKIGVSEIILNKEGELLDVEWEAIRSHPVIGQTIIKGIKFLFDIGQVVRHHHERIDGKGYPDGISGEQIPLESRIIAVADTYDAITSDRSYRKGSSHDEAVAELKRVAGTQLDPELVEVFCRVVTIEVAQRVSSEQRLQIVNVRGEVCS</sequence>
<keyword evidence="1" id="KW-0472">Membrane</keyword>
<feature type="transmembrane region" description="Helical" evidence="1">
    <location>
        <begin position="6"/>
        <end position="25"/>
    </location>
</feature>
<keyword evidence="4" id="KW-1185">Reference proteome</keyword>
<dbReference type="InterPro" id="IPR006675">
    <property type="entry name" value="HDIG_dom"/>
</dbReference>
<dbReference type="SUPFAM" id="SSF109604">
    <property type="entry name" value="HD-domain/PDEase-like"/>
    <property type="match status" value="1"/>
</dbReference>
<dbReference type="InterPro" id="IPR037522">
    <property type="entry name" value="HD_GYP_dom"/>
</dbReference>
<protein>
    <submittedName>
        <fullName evidence="3">Putative domain HDIG-containing protein</fullName>
    </submittedName>
</protein>
<dbReference type="InterPro" id="IPR003607">
    <property type="entry name" value="HD/PDEase_dom"/>
</dbReference>
<keyword evidence="1" id="KW-0812">Transmembrane</keyword>
<accession>G7WED0</accession>
<evidence type="ECO:0000259" key="2">
    <source>
        <dbReference type="PROSITE" id="PS51832"/>
    </source>
</evidence>
<dbReference type="EMBL" id="CP003108">
    <property type="protein sequence ID" value="AET70743.1"/>
    <property type="molecule type" value="Genomic_DNA"/>
</dbReference>
<dbReference type="Pfam" id="PF13487">
    <property type="entry name" value="HD_5"/>
    <property type="match status" value="1"/>
</dbReference>
<dbReference type="PROSITE" id="PS51832">
    <property type="entry name" value="HD_GYP"/>
    <property type="match status" value="1"/>
</dbReference>
<proteinExistence type="predicted"/>
<feature type="transmembrane region" description="Helical" evidence="1">
    <location>
        <begin position="139"/>
        <end position="164"/>
    </location>
</feature>
<feature type="transmembrane region" description="Helical" evidence="1">
    <location>
        <begin position="176"/>
        <end position="197"/>
    </location>
</feature>
<feature type="domain" description="HD-GYP" evidence="2">
    <location>
        <begin position="226"/>
        <end position="421"/>
    </location>
</feature>
<evidence type="ECO:0000313" key="4">
    <source>
        <dbReference type="Proteomes" id="UP000006346"/>
    </source>
</evidence>
<dbReference type="SMART" id="SM00471">
    <property type="entry name" value="HDc"/>
    <property type="match status" value="1"/>
</dbReference>
<feature type="transmembrane region" description="Helical" evidence="1">
    <location>
        <begin position="37"/>
        <end position="57"/>
    </location>
</feature>
<dbReference type="AlphaFoldDB" id="G7WED0"/>
<dbReference type="InterPro" id="IPR048430">
    <property type="entry name" value="MASE9"/>
</dbReference>
<name>G7WED0_DESOD</name>
<dbReference type="NCBIfam" id="TIGR00277">
    <property type="entry name" value="HDIG"/>
    <property type="match status" value="1"/>
</dbReference>
<keyword evidence="1" id="KW-1133">Transmembrane helix</keyword>
<dbReference type="KEGG" id="dor:Desor_5366"/>
<dbReference type="PANTHER" id="PTHR43155">
    <property type="entry name" value="CYCLIC DI-GMP PHOSPHODIESTERASE PA4108-RELATED"/>
    <property type="match status" value="1"/>
</dbReference>
<feature type="transmembrane region" description="Helical" evidence="1">
    <location>
        <begin position="107"/>
        <end position="127"/>
    </location>
</feature>
<dbReference type="RefSeq" id="WP_014187545.1">
    <property type="nucleotide sequence ID" value="NC_016584.1"/>
</dbReference>
<organism evidence="3 4">
    <name type="scientific">Desulfosporosinus orientis (strain ATCC 19365 / DSM 765 / NCIMB 8382 / VKM B-1628 / Singapore I)</name>
    <name type="common">Desulfotomaculum orientis</name>
    <dbReference type="NCBI Taxonomy" id="768706"/>
    <lineage>
        <taxon>Bacteria</taxon>
        <taxon>Bacillati</taxon>
        <taxon>Bacillota</taxon>
        <taxon>Clostridia</taxon>
        <taxon>Eubacteriales</taxon>
        <taxon>Desulfitobacteriaceae</taxon>
        <taxon>Desulfosporosinus</taxon>
    </lineage>
</organism>
<evidence type="ECO:0000313" key="3">
    <source>
        <dbReference type="EMBL" id="AET70743.1"/>
    </source>
</evidence>
<evidence type="ECO:0000256" key="1">
    <source>
        <dbReference type="SAM" id="Phobius"/>
    </source>
</evidence>
<dbReference type="Gene3D" id="1.10.3210.10">
    <property type="entry name" value="Hypothetical protein af1432"/>
    <property type="match status" value="1"/>
</dbReference>
<reference evidence="4" key="1">
    <citation type="submission" date="2011-11" db="EMBL/GenBank/DDBJ databases">
        <title>Complete sequence of Desulfosporosinus orientis DSM 765.</title>
        <authorList>
            <person name="Lucas S."/>
            <person name="Han J."/>
            <person name="Lapidus A."/>
            <person name="Cheng J.-F."/>
            <person name="Goodwin L."/>
            <person name="Pitluck S."/>
            <person name="Peters L."/>
            <person name="Ovchinnikova G."/>
            <person name="Teshima H."/>
            <person name="Detter J.C."/>
            <person name="Han C."/>
            <person name="Tapia R."/>
            <person name="Land M."/>
            <person name="Hauser L."/>
            <person name="Kyrpides N."/>
            <person name="Ivanova N."/>
            <person name="Pagani I."/>
            <person name="Pester M."/>
            <person name="Spring S."/>
            <person name="Ollivier B."/>
            <person name="Rattei T."/>
            <person name="Klenk H.-P."/>
            <person name="Wagner M."/>
            <person name="Loy A."/>
            <person name="Woyke T."/>
        </authorList>
    </citation>
    <scope>NUCLEOTIDE SEQUENCE [LARGE SCALE GENOMIC DNA]</scope>
    <source>
        <strain evidence="4">ATCC 19365 / DSM 765 / NCIMB 8382 / VKM B-1628</strain>
    </source>
</reference>
<dbReference type="CDD" id="cd00077">
    <property type="entry name" value="HDc"/>
    <property type="match status" value="1"/>
</dbReference>
<feature type="transmembrane region" description="Helical" evidence="1">
    <location>
        <begin position="69"/>
        <end position="95"/>
    </location>
</feature>
<dbReference type="eggNOG" id="COG2206">
    <property type="taxonomic scope" value="Bacteria"/>
</dbReference>
<dbReference type="STRING" id="768706.Desor_5366"/>